<dbReference type="Gene3D" id="3.30.360.10">
    <property type="entry name" value="Dihydrodipicolinate Reductase, domain 2"/>
    <property type="match status" value="1"/>
</dbReference>
<protein>
    <submittedName>
        <fullName evidence="4">Gfo/Idh/MocA family oxidoreductase</fullName>
    </submittedName>
</protein>
<dbReference type="InterPro" id="IPR036291">
    <property type="entry name" value="NAD(P)-bd_dom_sf"/>
</dbReference>
<dbReference type="RefSeq" id="WP_139984687.1">
    <property type="nucleotide sequence ID" value="NZ_CP041046.1"/>
</dbReference>
<proteinExistence type="predicted"/>
<dbReference type="SUPFAM" id="SSF51735">
    <property type="entry name" value="NAD(P)-binding Rossmann-fold domains"/>
    <property type="match status" value="1"/>
</dbReference>
<dbReference type="InterPro" id="IPR000683">
    <property type="entry name" value="Gfo/Idh/MocA-like_OxRdtase_N"/>
</dbReference>
<reference evidence="4 5" key="1">
    <citation type="submission" date="2019-06" db="EMBL/GenBank/DDBJ databases">
        <title>A complete genome sequence for Luteibacter pinisoli MAH-14.</title>
        <authorList>
            <person name="Baltrus D.A."/>
        </authorList>
    </citation>
    <scope>NUCLEOTIDE SEQUENCE [LARGE SCALE GENOMIC DNA]</scope>
    <source>
        <strain evidence="4 5">MAH-14</strain>
    </source>
</reference>
<organism evidence="4 5">
    <name type="scientific">Luteibacter pinisoli</name>
    <dbReference type="NCBI Taxonomy" id="2589080"/>
    <lineage>
        <taxon>Bacteria</taxon>
        <taxon>Pseudomonadati</taxon>
        <taxon>Pseudomonadota</taxon>
        <taxon>Gammaproteobacteria</taxon>
        <taxon>Lysobacterales</taxon>
        <taxon>Rhodanobacteraceae</taxon>
        <taxon>Luteibacter</taxon>
    </lineage>
</organism>
<dbReference type="SUPFAM" id="SSF55347">
    <property type="entry name" value="Glyceraldehyde-3-phosphate dehydrogenase-like, C-terminal domain"/>
    <property type="match status" value="1"/>
</dbReference>
<dbReference type="Gene3D" id="3.40.50.720">
    <property type="entry name" value="NAD(P)-binding Rossmann-like Domain"/>
    <property type="match status" value="1"/>
</dbReference>
<accession>A0A4Y5Z5P5</accession>
<keyword evidence="5" id="KW-1185">Reference proteome</keyword>
<dbReference type="KEGG" id="lpy:FIV34_16880"/>
<feature type="domain" description="Gfo/Idh/MocA-like oxidoreductase N-terminal" evidence="2">
    <location>
        <begin position="4"/>
        <end position="130"/>
    </location>
</feature>
<dbReference type="EMBL" id="CP041046">
    <property type="protein sequence ID" value="QDE40762.1"/>
    <property type="molecule type" value="Genomic_DNA"/>
</dbReference>
<dbReference type="PANTHER" id="PTHR43818:SF11">
    <property type="entry name" value="BCDNA.GH03377"/>
    <property type="match status" value="1"/>
</dbReference>
<dbReference type="PANTHER" id="PTHR43818">
    <property type="entry name" value="BCDNA.GH03377"/>
    <property type="match status" value="1"/>
</dbReference>
<evidence type="ECO:0000259" key="2">
    <source>
        <dbReference type="Pfam" id="PF01408"/>
    </source>
</evidence>
<evidence type="ECO:0000313" key="4">
    <source>
        <dbReference type="EMBL" id="QDE40762.1"/>
    </source>
</evidence>
<sequence>MKELRIGLIGAGYMGKAHTIALQSVGAIFETGLRPRCEMIATSTAAGAADHAARWGWHRSTGDWRTLVDNPGIDAVIIATPPRTHLDMVLACVSAKKPVLCEKPLGCDAAESLRMVEAMEGAGLANMVGFNYIRTPASQLAKQIIASGEIGEVIQVTVEHVEDYLHDPALPASWRTRVSTGTAAGALADVAPHIINACLRLVGPIASLVADTQVIHTTRPGPHGPEAIENDDQGQMLLRFANGASGSLSFSRVAAGRKMGYTYRITGTRGALYFDQEDQNALWLYDAARDPSRRGFQKILMGPAHPDYLAFSQGVGHGTGYNDQIVIELRDFLRGVETGDAVWPTFRDGYEVDKVVEAALASARDRRWVDL</sequence>
<feature type="domain" description="GFO/IDH/MocA-like oxidoreductase" evidence="3">
    <location>
        <begin position="139"/>
        <end position="272"/>
    </location>
</feature>
<dbReference type="GO" id="GO:0016491">
    <property type="term" value="F:oxidoreductase activity"/>
    <property type="evidence" value="ECO:0007669"/>
    <property type="project" value="UniProtKB-KW"/>
</dbReference>
<dbReference type="OrthoDB" id="9781031at2"/>
<dbReference type="Pfam" id="PF22725">
    <property type="entry name" value="GFO_IDH_MocA_C3"/>
    <property type="match status" value="1"/>
</dbReference>
<gene>
    <name evidence="4" type="ORF">FIV34_16880</name>
</gene>
<dbReference type="Proteomes" id="UP000316093">
    <property type="component" value="Chromosome"/>
</dbReference>
<name>A0A4Y5Z5P5_9GAMM</name>
<evidence type="ECO:0000256" key="1">
    <source>
        <dbReference type="ARBA" id="ARBA00023002"/>
    </source>
</evidence>
<keyword evidence="1" id="KW-0560">Oxidoreductase</keyword>
<evidence type="ECO:0000313" key="5">
    <source>
        <dbReference type="Proteomes" id="UP000316093"/>
    </source>
</evidence>
<dbReference type="InterPro" id="IPR055170">
    <property type="entry name" value="GFO_IDH_MocA-like_dom"/>
</dbReference>
<evidence type="ECO:0000259" key="3">
    <source>
        <dbReference type="Pfam" id="PF22725"/>
    </source>
</evidence>
<dbReference type="GO" id="GO:0000166">
    <property type="term" value="F:nucleotide binding"/>
    <property type="evidence" value="ECO:0007669"/>
    <property type="project" value="InterPro"/>
</dbReference>
<dbReference type="InterPro" id="IPR050463">
    <property type="entry name" value="Gfo/Idh/MocA_oxidrdct_glycsds"/>
</dbReference>
<dbReference type="Pfam" id="PF01408">
    <property type="entry name" value="GFO_IDH_MocA"/>
    <property type="match status" value="1"/>
</dbReference>
<dbReference type="AlphaFoldDB" id="A0A4Y5Z5P5"/>